<accession>A0ABZ3EDB8</accession>
<organism evidence="2 3">
    <name type="scientific">Staphylococcus hsinchuensis</name>
    <dbReference type="NCBI Taxonomy" id="3051183"/>
    <lineage>
        <taxon>Bacteria</taxon>
        <taxon>Bacillati</taxon>
        <taxon>Bacillota</taxon>
        <taxon>Bacilli</taxon>
        <taxon>Bacillales</taxon>
        <taxon>Staphylococcaceae</taxon>
        <taxon>Staphylococcus</taxon>
    </lineage>
</organism>
<dbReference type="Proteomes" id="UP001436297">
    <property type="component" value="Chromosome"/>
</dbReference>
<keyword evidence="3" id="KW-1185">Reference proteome</keyword>
<protein>
    <recommendedName>
        <fullName evidence="4">Pathogenicity island protein</fullName>
    </recommendedName>
</protein>
<feature type="coiled-coil region" evidence="1">
    <location>
        <begin position="147"/>
        <end position="174"/>
    </location>
</feature>
<evidence type="ECO:0000256" key="1">
    <source>
        <dbReference type="SAM" id="Coils"/>
    </source>
</evidence>
<name>A0ABZ3EDB8_9STAP</name>
<dbReference type="RefSeq" id="WP_342610436.1">
    <property type="nucleotide sequence ID" value="NZ_CP128355.1"/>
</dbReference>
<gene>
    <name evidence="2" type="ORF">QQM35_01315</name>
</gene>
<dbReference type="EMBL" id="CP128355">
    <property type="protein sequence ID" value="XAF70785.1"/>
    <property type="molecule type" value="Genomic_DNA"/>
</dbReference>
<reference evidence="2 3" key="1">
    <citation type="journal article" date="2024" name="Pathogens">
        <title>Staphylococcus hsinchuensis sp. nov., Isolated from Soymilk.</title>
        <authorList>
            <person name="Wang Y.T."/>
            <person name="Lin Y.C."/>
            <person name="Hsieh Y.H."/>
            <person name="Lin Y.T."/>
            <person name="Hamada M."/>
            <person name="Chen C.C."/>
            <person name="Liou J.S."/>
            <person name="Lee A.Y."/>
            <person name="Zhang W.L."/>
            <person name="Chen Y.T."/>
            <person name="Huang C.H."/>
        </authorList>
    </citation>
    <scope>NUCLEOTIDE SEQUENCE [LARGE SCALE GENOMIC DNA]</scope>
    <source>
        <strain evidence="2 3">H164</strain>
    </source>
</reference>
<evidence type="ECO:0000313" key="2">
    <source>
        <dbReference type="EMBL" id="XAF70785.1"/>
    </source>
</evidence>
<keyword evidence="1" id="KW-0175">Coiled coil</keyword>
<proteinExistence type="predicted"/>
<evidence type="ECO:0008006" key="4">
    <source>
        <dbReference type="Google" id="ProtNLM"/>
    </source>
</evidence>
<evidence type="ECO:0000313" key="3">
    <source>
        <dbReference type="Proteomes" id="UP001436297"/>
    </source>
</evidence>
<sequence>MDLMVLSDYELLTRFNRRYMECHIQDIQYDINTMYERNLPHLVCDANSEMIYYESFSLENLAISIMEQKAKLEKYIRKCEYHLNLLEKATASYTNAEKDAIQQFFDSDGKQSHPVISRLKHDLMDLLNYYRNQRNMAVNDEIQARKRLRIERGKARKRAKLERLKKERQNRKEVAY</sequence>